<dbReference type="EnsemblPlants" id="Kaladp1041s0001.1.v1.1">
    <property type="protein sequence ID" value="Kaladp1041s0001.1.v1.1"/>
    <property type="gene ID" value="Kaladp1041s0001.v1.1"/>
</dbReference>
<dbReference type="GO" id="GO:0005516">
    <property type="term" value="F:calmodulin binding"/>
    <property type="evidence" value="ECO:0007669"/>
    <property type="project" value="UniProtKB-KW"/>
</dbReference>
<evidence type="ECO:0000313" key="6">
    <source>
        <dbReference type="Proteomes" id="UP000594263"/>
    </source>
</evidence>
<organism evidence="5 6">
    <name type="scientific">Kalanchoe fedtschenkoi</name>
    <name type="common">Lavender scallops</name>
    <name type="synonym">South American air plant</name>
    <dbReference type="NCBI Taxonomy" id="63787"/>
    <lineage>
        <taxon>Eukaryota</taxon>
        <taxon>Viridiplantae</taxon>
        <taxon>Streptophyta</taxon>
        <taxon>Embryophyta</taxon>
        <taxon>Tracheophyta</taxon>
        <taxon>Spermatophyta</taxon>
        <taxon>Magnoliopsida</taxon>
        <taxon>eudicotyledons</taxon>
        <taxon>Gunneridae</taxon>
        <taxon>Pentapetalae</taxon>
        <taxon>Saxifragales</taxon>
        <taxon>Crassulaceae</taxon>
        <taxon>Kalanchoe</taxon>
    </lineage>
</organism>
<dbReference type="OMA" id="NDANSEP"/>
<dbReference type="PROSITE" id="PS50096">
    <property type="entry name" value="IQ"/>
    <property type="match status" value="1"/>
</dbReference>
<feature type="compositionally biased region" description="Polar residues" evidence="3">
    <location>
        <begin position="514"/>
        <end position="528"/>
    </location>
</feature>
<keyword evidence="6" id="KW-1185">Reference proteome</keyword>
<protein>
    <recommendedName>
        <fullName evidence="4">DUF4005 domain-containing protein</fullName>
    </recommendedName>
</protein>
<reference evidence="5" key="1">
    <citation type="submission" date="2021-01" db="UniProtKB">
        <authorList>
            <consortium name="EnsemblPlants"/>
        </authorList>
    </citation>
    <scope>IDENTIFICATION</scope>
</reference>
<dbReference type="PANTHER" id="PTHR32295">
    <property type="entry name" value="IQ-DOMAIN 5-RELATED"/>
    <property type="match status" value="1"/>
</dbReference>
<evidence type="ECO:0000256" key="2">
    <source>
        <dbReference type="ARBA" id="ARBA00024341"/>
    </source>
</evidence>
<name>A0A7N1A9N0_KALFE</name>
<dbReference type="AlphaFoldDB" id="A0A7N1A9N0"/>
<keyword evidence="1" id="KW-0112">Calmodulin-binding</keyword>
<proteinExistence type="inferred from homology"/>
<dbReference type="Gramene" id="Kaladp1041s0001.1.v1.1">
    <property type="protein sequence ID" value="Kaladp1041s0001.1.v1.1"/>
    <property type="gene ID" value="Kaladp1041s0001.v1.1"/>
</dbReference>
<dbReference type="Pfam" id="PF13178">
    <property type="entry name" value="DUF4005"/>
    <property type="match status" value="1"/>
</dbReference>
<feature type="region of interest" description="Disordered" evidence="3">
    <location>
        <begin position="604"/>
        <end position="631"/>
    </location>
</feature>
<comment type="similarity">
    <text evidence="2">Belongs to the IQD family.</text>
</comment>
<evidence type="ECO:0000256" key="3">
    <source>
        <dbReference type="SAM" id="MobiDB-lite"/>
    </source>
</evidence>
<feature type="compositionally biased region" description="Basic and acidic residues" evidence="3">
    <location>
        <begin position="451"/>
        <end position="480"/>
    </location>
</feature>
<sequence>RKGSSDKRRWSFSRRSASQGVIIHTAFTNTPANNDSRDLVSTYLPATQLIAPEKSSLTHNDEEINLSVKGHTALRRSSAQGELAELKMLVKLQAAVRGHLVRQHAAGSLHCIRATVKIQALARACYGKSLDKSEIGEKVQDKYEITRELLESTPNTKHRHIKCDPSSPSPAWLWMDHWISFASPIIDGSEMEIKQEQKVMEKNMPSHEEHGKVFNSDETCDSKGAVYGPEMNYLVSLEPIPTAHSPEDIKEELKPVNAATSTELKASRDMVPEPNQNGQSDTELQAELKAPHTESEIKTKPFVEKFSLDSPDMGRKNVTCGSRKSTNPSFIAAQSKFKELSSAVSIKSYHPFQQDAEYDSNADTAKTSTAITNMKMGFSQSDRSPKFAGGSEGGAELSITSSLDSPDGYCIELSKPRVLEDDGKIPDEGSCNAIKDEALSSGDTSIFLVQQEKHNSGERKSGDDKTDNRMVEKKAEEKLPRSLLTAPGSQRTPSSQLVARSVKLKNSGLRKSTDSVSFGRKTSLSSARDFSDKQLHQKVDRRRSSFGYATSDLFELEGRDSSGSISMPSYMKATVSAKARLIASTSPRLSLDVYEKDMNPKKRHSLPVANGMQIPPKLQQPPKGSGTCLKQINKPFSRNEKYLKDQIY</sequence>
<evidence type="ECO:0000259" key="4">
    <source>
        <dbReference type="Pfam" id="PF13178"/>
    </source>
</evidence>
<evidence type="ECO:0000256" key="1">
    <source>
        <dbReference type="ARBA" id="ARBA00022860"/>
    </source>
</evidence>
<dbReference type="InterPro" id="IPR025064">
    <property type="entry name" value="DUF4005"/>
</dbReference>
<feature type="domain" description="DUF4005" evidence="4">
    <location>
        <begin position="550"/>
        <end position="612"/>
    </location>
</feature>
<dbReference type="PANTHER" id="PTHR32295:SF154">
    <property type="entry name" value="PROTEIN IQ-DOMAIN 32"/>
    <property type="match status" value="1"/>
</dbReference>
<accession>A0A7N1A9N0</accession>
<feature type="region of interest" description="Disordered" evidence="3">
    <location>
        <begin position="509"/>
        <end position="531"/>
    </location>
</feature>
<dbReference type="Proteomes" id="UP000594263">
    <property type="component" value="Unplaced"/>
</dbReference>
<evidence type="ECO:0000313" key="5">
    <source>
        <dbReference type="EnsemblPlants" id="Kaladp1041s0001.1.v1.1"/>
    </source>
</evidence>
<feature type="compositionally biased region" description="Polar residues" evidence="3">
    <location>
        <begin position="487"/>
        <end position="496"/>
    </location>
</feature>
<feature type="region of interest" description="Disordered" evidence="3">
    <location>
        <begin position="451"/>
        <end position="496"/>
    </location>
</feature>